<dbReference type="AlphaFoldDB" id="A0A2M7G0K5"/>
<organism evidence="1 2">
    <name type="scientific">bacterium (Candidatus Blackallbacteria) CG17_big_fil_post_rev_8_21_14_2_50_48_46</name>
    <dbReference type="NCBI Taxonomy" id="2014261"/>
    <lineage>
        <taxon>Bacteria</taxon>
        <taxon>Candidatus Blackallbacteria</taxon>
    </lineage>
</organism>
<dbReference type="EMBL" id="PFFQ01000053">
    <property type="protein sequence ID" value="PIW15222.1"/>
    <property type="molecule type" value="Genomic_DNA"/>
</dbReference>
<sequence length="309" mass="34719">MIQLGGFVVYSAADFSRMMDPRLLQQMARRNALPTPLAAPISVAPPRLSLVSDLLRQQDQFQRALPRQTTSVAVLRPLFGTNQAVSGNALLSQKLQQSAQAGLAEWRKGVRETGRNTSPRIDAYARNAKFDPGYEWCGFFTAFAQTQAGFKYPEHYASYQKARDFFMYRSYTNRSASMNQQLDQLRAQQTAQGSTRQYFMLEESPNRQYVREQGKVFSHYNPDAHTFRWQNLPVQAGDVALFHHGHVGLVVNYNPATGQLTTVEGNTSGKGPDGKQWSQAVVMKTYDLTQASDRARFDGFGRPALGDFN</sequence>
<evidence type="ECO:0000313" key="2">
    <source>
        <dbReference type="Proteomes" id="UP000231019"/>
    </source>
</evidence>
<reference evidence="1 2" key="1">
    <citation type="submission" date="2017-09" db="EMBL/GenBank/DDBJ databases">
        <title>Depth-based differentiation of microbial function through sediment-hosted aquifers and enrichment of novel symbionts in the deep terrestrial subsurface.</title>
        <authorList>
            <person name="Probst A.J."/>
            <person name="Ladd B."/>
            <person name="Jarett J.K."/>
            <person name="Geller-Mcgrath D.E."/>
            <person name="Sieber C.M."/>
            <person name="Emerson J.B."/>
            <person name="Anantharaman K."/>
            <person name="Thomas B.C."/>
            <person name="Malmstrom R."/>
            <person name="Stieglmeier M."/>
            <person name="Klingl A."/>
            <person name="Woyke T."/>
            <person name="Ryan C.M."/>
            <person name="Banfield J.F."/>
        </authorList>
    </citation>
    <scope>NUCLEOTIDE SEQUENCE [LARGE SCALE GENOMIC DNA]</scope>
    <source>
        <strain evidence="1">CG17_big_fil_post_rev_8_21_14_2_50_48_46</strain>
    </source>
</reference>
<comment type="caution">
    <text evidence="1">The sequence shown here is derived from an EMBL/GenBank/DDBJ whole genome shotgun (WGS) entry which is preliminary data.</text>
</comment>
<dbReference type="Proteomes" id="UP000231019">
    <property type="component" value="Unassembled WGS sequence"/>
</dbReference>
<name>A0A2M7G0K5_9BACT</name>
<gene>
    <name evidence="1" type="ORF">COW36_17525</name>
</gene>
<proteinExistence type="predicted"/>
<evidence type="ECO:0008006" key="3">
    <source>
        <dbReference type="Google" id="ProtNLM"/>
    </source>
</evidence>
<evidence type="ECO:0000313" key="1">
    <source>
        <dbReference type="EMBL" id="PIW15222.1"/>
    </source>
</evidence>
<accession>A0A2M7G0K5</accession>
<protein>
    <recommendedName>
        <fullName evidence="3">Peptidase C51 domain-containing protein</fullName>
    </recommendedName>
</protein>